<keyword evidence="3" id="KW-1185">Reference proteome</keyword>
<keyword evidence="1" id="KW-1133">Transmembrane helix</keyword>
<reference evidence="2" key="1">
    <citation type="journal article" date="2023" name="Mol. Phylogenet. Evol.">
        <title>Genome-scale phylogeny and comparative genomics of the fungal order Sordariales.</title>
        <authorList>
            <person name="Hensen N."/>
            <person name="Bonometti L."/>
            <person name="Westerberg I."/>
            <person name="Brannstrom I.O."/>
            <person name="Guillou S."/>
            <person name="Cros-Aarteil S."/>
            <person name="Calhoun S."/>
            <person name="Haridas S."/>
            <person name="Kuo A."/>
            <person name="Mondo S."/>
            <person name="Pangilinan J."/>
            <person name="Riley R."/>
            <person name="LaButti K."/>
            <person name="Andreopoulos B."/>
            <person name="Lipzen A."/>
            <person name="Chen C."/>
            <person name="Yan M."/>
            <person name="Daum C."/>
            <person name="Ng V."/>
            <person name="Clum A."/>
            <person name="Steindorff A."/>
            <person name="Ohm R.A."/>
            <person name="Martin F."/>
            <person name="Silar P."/>
            <person name="Natvig D.O."/>
            <person name="Lalanne C."/>
            <person name="Gautier V."/>
            <person name="Ament-Velasquez S.L."/>
            <person name="Kruys A."/>
            <person name="Hutchinson M.I."/>
            <person name="Powell A.J."/>
            <person name="Barry K."/>
            <person name="Miller A.N."/>
            <person name="Grigoriev I.V."/>
            <person name="Debuchy R."/>
            <person name="Gladieux P."/>
            <person name="Hiltunen Thoren M."/>
            <person name="Johannesson H."/>
        </authorList>
    </citation>
    <scope>NUCLEOTIDE SEQUENCE</scope>
    <source>
        <strain evidence="2">CBS 168.71</strain>
    </source>
</reference>
<keyword evidence="1" id="KW-0472">Membrane</keyword>
<sequence>MAGIMITSMCREPPPIEITICKPSPCKVWHSDPPRTPTTRTLSQQNFQRLTLSLSLLSAFLPRFYFVSFGLIRRCRHPPLSFPLRLPVPLNPRTPHRRMPTPSGCGGAWTITACRSGQRLIYFTLMHGCPARRLCCRGLELAPGTESSLHMPFSPCH</sequence>
<reference evidence="2" key="2">
    <citation type="submission" date="2023-06" db="EMBL/GenBank/DDBJ databases">
        <authorList>
            <consortium name="Lawrence Berkeley National Laboratory"/>
            <person name="Haridas S."/>
            <person name="Hensen N."/>
            <person name="Bonometti L."/>
            <person name="Westerberg I."/>
            <person name="Brannstrom I.O."/>
            <person name="Guillou S."/>
            <person name="Cros-Aarteil S."/>
            <person name="Calhoun S."/>
            <person name="Kuo A."/>
            <person name="Mondo S."/>
            <person name="Pangilinan J."/>
            <person name="Riley R."/>
            <person name="Labutti K."/>
            <person name="Andreopoulos B."/>
            <person name="Lipzen A."/>
            <person name="Chen C."/>
            <person name="Yanf M."/>
            <person name="Daum C."/>
            <person name="Ng V."/>
            <person name="Clum A."/>
            <person name="Steindorff A."/>
            <person name="Ohm R."/>
            <person name="Martin F."/>
            <person name="Silar P."/>
            <person name="Natvig D."/>
            <person name="Lalanne C."/>
            <person name="Gautier V."/>
            <person name="Ament-Velasquez S.L."/>
            <person name="Kruys A."/>
            <person name="Hutchinson M.I."/>
            <person name="Powell A.J."/>
            <person name="Barry K."/>
            <person name="Miller A.N."/>
            <person name="Grigoriev I.V."/>
            <person name="Debuchy R."/>
            <person name="Gladieux P."/>
            <person name="Thoren M.H."/>
            <person name="Johannesson H."/>
        </authorList>
    </citation>
    <scope>NUCLEOTIDE SEQUENCE</scope>
    <source>
        <strain evidence="2">CBS 168.71</strain>
    </source>
</reference>
<organism evidence="2 3">
    <name type="scientific">Chaetomium fimeti</name>
    <dbReference type="NCBI Taxonomy" id="1854472"/>
    <lineage>
        <taxon>Eukaryota</taxon>
        <taxon>Fungi</taxon>
        <taxon>Dikarya</taxon>
        <taxon>Ascomycota</taxon>
        <taxon>Pezizomycotina</taxon>
        <taxon>Sordariomycetes</taxon>
        <taxon>Sordariomycetidae</taxon>
        <taxon>Sordariales</taxon>
        <taxon>Chaetomiaceae</taxon>
        <taxon>Chaetomium</taxon>
    </lineage>
</organism>
<dbReference type="EMBL" id="JAUEPN010000002">
    <property type="protein sequence ID" value="KAK3299693.1"/>
    <property type="molecule type" value="Genomic_DNA"/>
</dbReference>
<proteinExistence type="predicted"/>
<gene>
    <name evidence="2" type="ORF">B0H64DRAFT_389301</name>
</gene>
<dbReference type="GeneID" id="87840280"/>
<feature type="transmembrane region" description="Helical" evidence="1">
    <location>
        <begin position="50"/>
        <end position="72"/>
    </location>
</feature>
<evidence type="ECO:0000313" key="3">
    <source>
        <dbReference type="Proteomes" id="UP001278766"/>
    </source>
</evidence>
<evidence type="ECO:0000256" key="1">
    <source>
        <dbReference type="SAM" id="Phobius"/>
    </source>
</evidence>
<dbReference type="RefSeq" id="XP_062663207.1">
    <property type="nucleotide sequence ID" value="XM_062803332.1"/>
</dbReference>
<dbReference type="AlphaFoldDB" id="A0AAE0HND2"/>
<evidence type="ECO:0000313" key="2">
    <source>
        <dbReference type="EMBL" id="KAK3299693.1"/>
    </source>
</evidence>
<accession>A0AAE0HND2</accession>
<keyword evidence="1" id="KW-0812">Transmembrane</keyword>
<protein>
    <submittedName>
        <fullName evidence="2">Uncharacterized protein</fullName>
    </submittedName>
</protein>
<dbReference type="Proteomes" id="UP001278766">
    <property type="component" value="Unassembled WGS sequence"/>
</dbReference>
<comment type="caution">
    <text evidence="2">The sequence shown here is derived from an EMBL/GenBank/DDBJ whole genome shotgun (WGS) entry which is preliminary data.</text>
</comment>
<name>A0AAE0HND2_9PEZI</name>